<name>A0A9E6XV65_9ACTN</name>
<dbReference type="EMBL" id="CP087164">
    <property type="protein sequence ID" value="UGS35006.1"/>
    <property type="molecule type" value="Genomic_DNA"/>
</dbReference>
<keyword evidence="3" id="KW-1185">Reference proteome</keyword>
<reference evidence="2" key="1">
    <citation type="journal article" date="2022" name="Int. J. Syst. Evol. Microbiol.">
        <title>Pseudomonas aegrilactucae sp. nov. and Pseudomonas morbosilactucae sp. nov., pathogens causing bacterial rot of lettuce in Japan.</title>
        <authorList>
            <person name="Sawada H."/>
            <person name="Fujikawa T."/>
            <person name="Satou M."/>
        </authorList>
    </citation>
    <scope>NUCLEOTIDE SEQUENCE</scope>
    <source>
        <strain evidence="2">0166_1</strain>
    </source>
</reference>
<evidence type="ECO:0000256" key="1">
    <source>
        <dbReference type="SAM" id="Phobius"/>
    </source>
</evidence>
<feature type="transmembrane region" description="Helical" evidence="1">
    <location>
        <begin position="46"/>
        <end position="66"/>
    </location>
</feature>
<dbReference type="Proteomes" id="UP001162834">
    <property type="component" value="Chromosome"/>
</dbReference>
<protein>
    <submittedName>
        <fullName evidence="2">Uncharacterized protein</fullName>
    </submittedName>
</protein>
<gene>
    <name evidence="2" type="ORF">DSM104329_01390</name>
</gene>
<evidence type="ECO:0000313" key="2">
    <source>
        <dbReference type="EMBL" id="UGS35006.1"/>
    </source>
</evidence>
<proteinExistence type="predicted"/>
<keyword evidence="1" id="KW-0472">Membrane</keyword>
<dbReference type="RefSeq" id="WP_259314670.1">
    <property type="nucleotide sequence ID" value="NZ_CP087164.1"/>
</dbReference>
<sequence length="74" mass="7513">MTERSSHRLPAVWLVLACFGLALTLGMVVARAIVTALAQTVGTVAALPAGVLGFVVVSAAALVLTARLDAARRG</sequence>
<keyword evidence="1" id="KW-0812">Transmembrane</keyword>
<feature type="transmembrane region" description="Helical" evidence="1">
    <location>
        <begin position="12"/>
        <end position="34"/>
    </location>
</feature>
<evidence type="ECO:0000313" key="3">
    <source>
        <dbReference type="Proteomes" id="UP001162834"/>
    </source>
</evidence>
<dbReference type="KEGG" id="sbae:DSM104329_01390"/>
<organism evidence="2 3">
    <name type="scientific">Capillimicrobium parvum</name>
    <dbReference type="NCBI Taxonomy" id="2884022"/>
    <lineage>
        <taxon>Bacteria</taxon>
        <taxon>Bacillati</taxon>
        <taxon>Actinomycetota</taxon>
        <taxon>Thermoleophilia</taxon>
        <taxon>Solirubrobacterales</taxon>
        <taxon>Capillimicrobiaceae</taxon>
        <taxon>Capillimicrobium</taxon>
    </lineage>
</organism>
<accession>A0A9E6XV65</accession>
<keyword evidence="1" id="KW-1133">Transmembrane helix</keyword>
<dbReference type="AlphaFoldDB" id="A0A9E6XV65"/>